<proteinExistence type="predicted"/>
<dbReference type="RefSeq" id="WP_358282758.1">
    <property type="nucleotide sequence ID" value="NZ_JBEYGJ010000014.1"/>
</dbReference>
<dbReference type="SUPFAM" id="SSF46894">
    <property type="entry name" value="C-terminal effector domain of the bipartite response regulators"/>
    <property type="match status" value="1"/>
</dbReference>
<dbReference type="Gene3D" id="1.10.10.10">
    <property type="entry name" value="Winged helix-like DNA-binding domain superfamily/Winged helix DNA-binding domain"/>
    <property type="match status" value="1"/>
</dbReference>
<dbReference type="InterPro" id="IPR036388">
    <property type="entry name" value="WH-like_DNA-bd_sf"/>
</dbReference>
<accession>A0ABW6LB67</accession>
<evidence type="ECO:0000313" key="1">
    <source>
        <dbReference type="EMBL" id="MFE9225719.1"/>
    </source>
</evidence>
<dbReference type="Proteomes" id="UP001601288">
    <property type="component" value="Unassembled WGS sequence"/>
</dbReference>
<evidence type="ECO:0000313" key="2">
    <source>
        <dbReference type="Proteomes" id="UP001601288"/>
    </source>
</evidence>
<dbReference type="InterPro" id="IPR016032">
    <property type="entry name" value="Sig_transdc_resp-reg_C-effctor"/>
</dbReference>
<name>A0ABW6LB67_9ACTN</name>
<dbReference type="EMBL" id="JBIAFP010000007">
    <property type="protein sequence ID" value="MFE9225719.1"/>
    <property type="molecule type" value="Genomic_DNA"/>
</dbReference>
<reference evidence="1 2" key="1">
    <citation type="submission" date="2024-10" db="EMBL/GenBank/DDBJ databases">
        <title>The Natural Products Discovery Center: Release of the First 8490 Sequenced Strains for Exploring Actinobacteria Biosynthetic Diversity.</title>
        <authorList>
            <person name="Kalkreuter E."/>
            <person name="Kautsar S.A."/>
            <person name="Yang D."/>
            <person name="Bader C.D."/>
            <person name="Teijaro C.N."/>
            <person name="Fluegel L."/>
            <person name="Davis C.M."/>
            <person name="Simpson J.R."/>
            <person name="Lauterbach L."/>
            <person name="Steele A.D."/>
            <person name="Gui C."/>
            <person name="Meng S."/>
            <person name="Li G."/>
            <person name="Viehrig K."/>
            <person name="Ye F."/>
            <person name="Su P."/>
            <person name="Kiefer A.F."/>
            <person name="Nichols A."/>
            <person name="Cepeda A.J."/>
            <person name="Yan W."/>
            <person name="Fan B."/>
            <person name="Jiang Y."/>
            <person name="Adhikari A."/>
            <person name="Zheng C.-J."/>
            <person name="Schuster L."/>
            <person name="Cowan T.M."/>
            <person name="Smanski M.J."/>
            <person name="Chevrette M.G."/>
            <person name="De Carvalho L.P.S."/>
            <person name="Shen B."/>
        </authorList>
    </citation>
    <scope>NUCLEOTIDE SEQUENCE [LARGE SCALE GENOMIC DNA]</scope>
    <source>
        <strain evidence="1 2">NPDC007066</strain>
    </source>
</reference>
<comment type="caution">
    <text evidence="1">The sequence shown here is derived from an EMBL/GenBank/DDBJ whole genome shotgun (WGS) entry which is preliminary data.</text>
</comment>
<protein>
    <recommendedName>
        <fullName evidence="3">HTH luxR-type domain-containing protein</fullName>
    </recommendedName>
</protein>
<organism evidence="1 2">
    <name type="scientific">Streptomyces massasporeus</name>
    <dbReference type="NCBI Taxonomy" id="67324"/>
    <lineage>
        <taxon>Bacteria</taxon>
        <taxon>Bacillati</taxon>
        <taxon>Actinomycetota</taxon>
        <taxon>Actinomycetes</taxon>
        <taxon>Kitasatosporales</taxon>
        <taxon>Streptomycetaceae</taxon>
        <taxon>Streptomyces</taxon>
    </lineage>
</organism>
<sequence length="44" mass="5356">MTEACQQISRQIHATVSTVKQHLIKVFRKLKVWRRSDLRLEHRQ</sequence>
<keyword evidence="2" id="KW-1185">Reference proteome</keyword>
<gene>
    <name evidence="1" type="ORF">ACFYM3_13990</name>
</gene>
<evidence type="ECO:0008006" key="3">
    <source>
        <dbReference type="Google" id="ProtNLM"/>
    </source>
</evidence>